<reference evidence="2" key="1">
    <citation type="submission" date="2022-11" db="UniProtKB">
        <authorList>
            <consortium name="WormBaseParasite"/>
        </authorList>
    </citation>
    <scope>IDENTIFICATION</scope>
</reference>
<evidence type="ECO:0000313" key="1">
    <source>
        <dbReference type="Proteomes" id="UP000887569"/>
    </source>
</evidence>
<accession>A0A915C3Z8</accession>
<organism evidence="1 2">
    <name type="scientific">Parascaris univalens</name>
    <name type="common">Nematode worm</name>
    <dbReference type="NCBI Taxonomy" id="6257"/>
    <lineage>
        <taxon>Eukaryota</taxon>
        <taxon>Metazoa</taxon>
        <taxon>Ecdysozoa</taxon>
        <taxon>Nematoda</taxon>
        <taxon>Chromadorea</taxon>
        <taxon>Rhabditida</taxon>
        <taxon>Spirurina</taxon>
        <taxon>Ascaridomorpha</taxon>
        <taxon>Ascaridoidea</taxon>
        <taxon>Ascarididae</taxon>
        <taxon>Parascaris</taxon>
    </lineage>
</organism>
<dbReference type="AlphaFoldDB" id="A0A915C3Z8"/>
<sequence length="60" mass="7364">MHRRFHIYCGFKDAWMLSHKYVHSHHRELHNRCEKRERNSKQRKISFHLTSLLCTSSKAV</sequence>
<evidence type="ECO:0000313" key="2">
    <source>
        <dbReference type="WBParaSite" id="PgR086X_g021_t01"/>
    </source>
</evidence>
<dbReference type="WBParaSite" id="PgR086X_g021_t01">
    <property type="protein sequence ID" value="PgR086X_g021_t01"/>
    <property type="gene ID" value="PgR086X_g021"/>
</dbReference>
<name>A0A915C3Z8_PARUN</name>
<protein>
    <submittedName>
        <fullName evidence="2">Uncharacterized protein</fullName>
    </submittedName>
</protein>
<keyword evidence="1" id="KW-1185">Reference proteome</keyword>
<dbReference type="Proteomes" id="UP000887569">
    <property type="component" value="Unplaced"/>
</dbReference>
<proteinExistence type="predicted"/>